<sequence>MKKKDSQNNNNNNINDNDGEFVQDEEFINEGASVDKIKKLQHEIKEVKKLRDEYLAGWQGAKADYINLKREHEKSLSKLRENVQIDCIEDLLPVLDSFEMAMKNKEAWGKVDKNWRDGIEYIYQQFLSILGKYNVTIISETGAPFNPRYHEPIETEKASQESSPLSVAQTEDNYDSVVAIIQSGYRIGDMVIRPAKVKVRKYQE</sequence>
<feature type="region of interest" description="Disordered" evidence="6">
    <location>
        <begin position="1"/>
        <end position="22"/>
    </location>
</feature>
<keyword evidence="3" id="KW-0346">Stress response</keyword>
<evidence type="ECO:0000256" key="2">
    <source>
        <dbReference type="ARBA" id="ARBA00023186"/>
    </source>
</evidence>
<keyword evidence="2 3" id="KW-0143">Chaperone</keyword>
<evidence type="ECO:0000256" key="6">
    <source>
        <dbReference type="SAM" id="MobiDB-lite"/>
    </source>
</evidence>
<evidence type="ECO:0000313" key="7">
    <source>
        <dbReference type="EMBL" id="OGI83543.1"/>
    </source>
</evidence>
<dbReference type="GO" id="GO:0051082">
    <property type="term" value="F:unfolded protein binding"/>
    <property type="evidence" value="ECO:0007669"/>
    <property type="project" value="TreeGrafter"/>
</dbReference>
<dbReference type="HAMAP" id="MF_01151">
    <property type="entry name" value="GrpE"/>
    <property type="match status" value="1"/>
</dbReference>
<dbReference type="PANTHER" id="PTHR21237:SF23">
    <property type="entry name" value="GRPE PROTEIN HOMOLOG, MITOCHONDRIAL"/>
    <property type="match status" value="1"/>
</dbReference>
<reference evidence="7 8" key="1">
    <citation type="journal article" date="2016" name="Nat. Commun.">
        <title>Thousands of microbial genomes shed light on interconnected biogeochemical processes in an aquifer system.</title>
        <authorList>
            <person name="Anantharaman K."/>
            <person name="Brown C.T."/>
            <person name="Hug L.A."/>
            <person name="Sharon I."/>
            <person name="Castelle C.J."/>
            <person name="Probst A.J."/>
            <person name="Thomas B.C."/>
            <person name="Singh A."/>
            <person name="Wilkins M.J."/>
            <person name="Karaoz U."/>
            <person name="Brodie E.L."/>
            <person name="Williams K.H."/>
            <person name="Hubbard S.S."/>
            <person name="Banfield J.F."/>
        </authorList>
    </citation>
    <scope>NUCLEOTIDE SEQUENCE [LARGE SCALE GENOMIC DNA]</scope>
</reference>
<dbReference type="Gene3D" id="2.30.22.10">
    <property type="entry name" value="Head domain of nucleotide exchange factor GrpE"/>
    <property type="match status" value="1"/>
</dbReference>
<comment type="subcellular location">
    <subcellularLocation>
        <location evidence="3">Cytoplasm</location>
    </subcellularLocation>
</comment>
<evidence type="ECO:0000256" key="5">
    <source>
        <dbReference type="SAM" id="Coils"/>
    </source>
</evidence>
<comment type="caution">
    <text evidence="7">The sequence shown here is derived from an EMBL/GenBank/DDBJ whole genome shotgun (WGS) entry which is preliminary data.</text>
</comment>
<organism evidence="7 8">
    <name type="scientific">Candidatus Nomurabacteria bacterium RIFCSPLOWO2_01_FULL_36_10b</name>
    <dbReference type="NCBI Taxonomy" id="1801766"/>
    <lineage>
        <taxon>Bacteria</taxon>
        <taxon>Candidatus Nomuraibacteriota</taxon>
    </lineage>
</organism>
<evidence type="ECO:0000256" key="3">
    <source>
        <dbReference type="HAMAP-Rule" id="MF_01151"/>
    </source>
</evidence>
<dbReference type="CDD" id="cd00446">
    <property type="entry name" value="GrpE"/>
    <property type="match status" value="1"/>
</dbReference>
<dbReference type="SUPFAM" id="SSF58014">
    <property type="entry name" value="Coiled-coil domain of nucleotide exchange factor GrpE"/>
    <property type="match status" value="1"/>
</dbReference>
<dbReference type="PRINTS" id="PR00773">
    <property type="entry name" value="GRPEPROTEIN"/>
</dbReference>
<dbReference type="GO" id="GO:0051087">
    <property type="term" value="F:protein-folding chaperone binding"/>
    <property type="evidence" value="ECO:0007669"/>
    <property type="project" value="InterPro"/>
</dbReference>
<dbReference type="GO" id="GO:0006457">
    <property type="term" value="P:protein folding"/>
    <property type="evidence" value="ECO:0007669"/>
    <property type="project" value="InterPro"/>
</dbReference>
<keyword evidence="5" id="KW-0175">Coiled coil</keyword>
<keyword evidence="3" id="KW-0963">Cytoplasm</keyword>
<proteinExistence type="inferred from homology"/>
<evidence type="ECO:0000256" key="1">
    <source>
        <dbReference type="ARBA" id="ARBA00009054"/>
    </source>
</evidence>
<dbReference type="PANTHER" id="PTHR21237">
    <property type="entry name" value="GRPE PROTEIN"/>
    <property type="match status" value="1"/>
</dbReference>
<dbReference type="Pfam" id="PF01025">
    <property type="entry name" value="GrpE"/>
    <property type="match status" value="1"/>
</dbReference>
<dbReference type="SUPFAM" id="SSF51064">
    <property type="entry name" value="Head domain of nucleotide exchange factor GrpE"/>
    <property type="match status" value="1"/>
</dbReference>
<feature type="coiled-coil region" evidence="5">
    <location>
        <begin position="37"/>
        <end position="82"/>
    </location>
</feature>
<dbReference type="AlphaFoldDB" id="A0A1F6WNU7"/>
<accession>A0A1F6WNU7</accession>
<comment type="function">
    <text evidence="3">Participates actively in the response to hyperosmotic and heat shock by preventing the aggregation of stress-denatured proteins, in association with DnaK and GrpE. It is the nucleotide exchange factor for DnaK and may function as a thermosensor. Unfolded proteins bind initially to DnaJ; upon interaction with the DnaJ-bound protein, DnaK hydrolyzes its bound ATP, resulting in the formation of a stable complex. GrpE releases ADP from DnaK; ATP binding to DnaK triggers the release of the substrate protein, thus completing the reaction cycle. Several rounds of ATP-dependent interactions between DnaJ, DnaK and GrpE are required for fully efficient folding.</text>
</comment>
<evidence type="ECO:0000313" key="8">
    <source>
        <dbReference type="Proteomes" id="UP000179448"/>
    </source>
</evidence>
<dbReference type="InterPro" id="IPR013805">
    <property type="entry name" value="GrpE_CC"/>
</dbReference>
<dbReference type="EMBL" id="MFUQ01000015">
    <property type="protein sequence ID" value="OGI83543.1"/>
    <property type="molecule type" value="Genomic_DNA"/>
</dbReference>
<name>A0A1F6WNU7_9BACT</name>
<comment type="subunit">
    <text evidence="3">Homodimer.</text>
</comment>
<gene>
    <name evidence="3" type="primary">grpE</name>
    <name evidence="7" type="ORF">A2997_00370</name>
</gene>
<dbReference type="STRING" id="1801766.A2997_00370"/>
<dbReference type="Proteomes" id="UP000179448">
    <property type="component" value="Unassembled WGS sequence"/>
</dbReference>
<dbReference type="Gene3D" id="3.90.20.20">
    <property type="match status" value="1"/>
</dbReference>
<dbReference type="InterPro" id="IPR009012">
    <property type="entry name" value="GrpE_head"/>
</dbReference>
<dbReference type="InterPro" id="IPR000740">
    <property type="entry name" value="GrpE"/>
</dbReference>
<dbReference type="GO" id="GO:0042803">
    <property type="term" value="F:protein homodimerization activity"/>
    <property type="evidence" value="ECO:0007669"/>
    <property type="project" value="InterPro"/>
</dbReference>
<dbReference type="GO" id="GO:0000774">
    <property type="term" value="F:adenyl-nucleotide exchange factor activity"/>
    <property type="evidence" value="ECO:0007669"/>
    <property type="project" value="InterPro"/>
</dbReference>
<comment type="similarity">
    <text evidence="1 3 4">Belongs to the GrpE family.</text>
</comment>
<dbReference type="GO" id="GO:0005737">
    <property type="term" value="C:cytoplasm"/>
    <property type="evidence" value="ECO:0007669"/>
    <property type="project" value="UniProtKB-SubCell"/>
</dbReference>
<protein>
    <recommendedName>
        <fullName evidence="3">Protein GrpE</fullName>
    </recommendedName>
    <alternativeName>
        <fullName evidence="3">HSP-70 cofactor</fullName>
    </alternativeName>
</protein>
<evidence type="ECO:0000256" key="4">
    <source>
        <dbReference type="RuleBase" id="RU004478"/>
    </source>
</evidence>